<comment type="function">
    <text evidence="6">Ligates lysine onto the cytidine present at position 34 of the AUA codon-specific tRNA(Ile) that contains the anticodon CAU, in an ATP-dependent manner. Cytidine is converted to lysidine, thus changing the amino acid specificity of the tRNA from methionine to isoleucine.</text>
</comment>
<dbReference type="InterPro" id="IPR014729">
    <property type="entry name" value="Rossmann-like_a/b/a_fold"/>
</dbReference>
<dbReference type="GO" id="GO:0009507">
    <property type="term" value="C:chloroplast"/>
    <property type="evidence" value="ECO:0007669"/>
    <property type="project" value="UniProtKB-SubCell"/>
</dbReference>
<dbReference type="Pfam" id="PF01171">
    <property type="entry name" value="ATP_bind_3"/>
    <property type="match status" value="2"/>
</dbReference>
<evidence type="ECO:0000256" key="4">
    <source>
        <dbReference type="ARBA" id="ARBA00022840"/>
    </source>
</evidence>
<geneLocation type="chloroplast" evidence="8"/>
<dbReference type="GO" id="GO:0005524">
    <property type="term" value="F:ATP binding"/>
    <property type="evidence" value="ECO:0007669"/>
    <property type="project" value="UniProtKB-UniRule"/>
</dbReference>
<accession>C7BEU3</accession>
<dbReference type="HAMAP" id="MF_01161">
    <property type="entry name" value="tRNA_Ile_lys_synt"/>
    <property type="match status" value="1"/>
</dbReference>
<evidence type="ECO:0000259" key="7">
    <source>
        <dbReference type="Pfam" id="PF01171"/>
    </source>
</evidence>
<dbReference type="GeneID" id="8207086"/>
<evidence type="ECO:0000256" key="6">
    <source>
        <dbReference type="HAMAP-Rule" id="MF_01161"/>
    </source>
</evidence>
<dbReference type="InterPro" id="IPR012795">
    <property type="entry name" value="tRNA_Ile_lys_synt_N"/>
</dbReference>
<evidence type="ECO:0000256" key="3">
    <source>
        <dbReference type="ARBA" id="ARBA00022741"/>
    </source>
</evidence>
<reference evidence="8" key="1">
    <citation type="journal article" date="2009" name="Mol. Biol. Evol.">
        <title>The chloroplast genomes of the green algae Pedinomonas minor, Parachlorella kessleri, and Oocystis solitaria reveal a shared ancestry between the Pedinomonadales and Chlorellales.</title>
        <authorList>
            <person name="Turmel M."/>
            <person name="Otis C."/>
            <person name="Lemieux C."/>
        </authorList>
    </citation>
    <scope>NUCLEOTIDE SEQUENCE</scope>
</reference>
<dbReference type="GO" id="GO:0032267">
    <property type="term" value="F:tRNA(Ile)-lysidine synthase activity"/>
    <property type="evidence" value="ECO:0007669"/>
    <property type="project" value="UniProtKB-EC"/>
</dbReference>
<dbReference type="SUPFAM" id="SSF52402">
    <property type="entry name" value="Adenine nucleotide alpha hydrolases-like"/>
    <property type="match status" value="2"/>
</dbReference>
<dbReference type="InterPro" id="IPR011063">
    <property type="entry name" value="TilS/TtcA_N"/>
</dbReference>
<dbReference type="PANTHER" id="PTHR43033">
    <property type="entry name" value="TRNA(ILE)-LYSIDINE SYNTHASE-RELATED"/>
    <property type="match status" value="1"/>
</dbReference>
<protein>
    <recommendedName>
        <fullName evidence="6">tRNA(Ile)-lysidine synthase, chloroplastic</fullName>
        <ecNumber evidence="6">6.3.4.19</ecNumber>
    </recommendedName>
    <alternativeName>
        <fullName evidence="6">tRNA(Ile)-2-lysyl-cytidine synthase</fullName>
    </alternativeName>
    <alternativeName>
        <fullName evidence="6">tRNA(Ile)-lysidine synthetase</fullName>
    </alternativeName>
</protein>
<sequence length="502" mass="59614">MKKIISEINKNLLQKTKINPHDICICGFSGGQDSVLLFIILLHLKKQWNIQIQALHFHHFWQEKNFFSTYQVWKLNFVFKIPFYLITSEIFLETEKTARHWRQKGLERISNLEKSNKILTGHTASDRIETALWHLIRGTSPQGFISLKWQTTLLTETQFFTFPKFFNSFQNKKKSNKTPNAKASAIYVPNAIASETCVPSTLVKAAKAPNAVALSSRVPIRSFCVNLKNIYYNQFTKLKIKSIYKKQKNKKTLKSSVVVFRFPKTLLVSFSFSKNWVGSKNSVFGKRTNEFLQKQKEKQKEKKCVLLKKYQKNNIQETQVANATTLGVSFLFFNYHILNTILLKKQQRIYCFLNFNFVFYKKDLLRPLLALHRNDIIFFSKKYLLPIVCDPSNEKLRWSRNRIRHQLFPLLRIFFNPNTEYLLSNYLEISIEEQKYIEYLIQKIIKYWLKKYKNDSDIKSQLQFFPKAIQRRLLEKIFQFYTQLQPTLLQIELLRININKNF</sequence>
<evidence type="ECO:0000256" key="5">
    <source>
        <dbReference type="ARBA" id="ARBA00048539"/>
    </source>
</evidence>
<keyword evidence="4 6" id="KW-0067">ATP-binding</keyword>
<comment type="domain">
    <text evidence="6">The N-terminal region contains the highly conserved SGGXDS motif, predicted to be a P-loop motif involved in ATP binding.</text>
</comment>
<name>C7BEU3_PARKE</name>
<keyword evidence="8" id="KW-0150">Chloroplast</keyword>
<dbReference type="AlphaFoldDB" id="C7BEU3"/>
<keyword evidence="1 6" id="KW-0436">Ligase</keyword>
<dbReference type="EC" id="6.3.4.19" evidence="6"/>
<evidence type="ECO:0000256" key="2">
    <source>
        <dbReference type="ARBA" id="ARBA00022694"/>
    </source>
</evidence>
<evidence type="ECO:0000256" key="1">
    <source>
        <dbReference type="ARBA" id="ARBA00022598"/>
    </source>
</evidence>
<comment type="subcellular location">
    <subcellularLocation>
        <location evidence="6">Plastid</location>
        <location evidence="6">Chloroplast</location>
    </subcellularLocation>
</comment>
<keyword evidence="2 6" id="KW-0819">tRNA processing</keyword>
<comment type="catalytic activity">
    <reaction evidence="5 6">
        <text>cytidine(34) in tRNA(Ile2) + L-lysine + ATP = lysidine(34) in tRNA(Ile2) + AMP + diphosphate + H(+)</text>
        <dbReference type="Rhea" id="RHEA:43744"/>
        <dbReference type="Rhea" id="RHEA-COMP:10625"/>
        <dbReference type="Rhea" id="RHEA-COMP:10670"/>
        <dbReference type="ChEBI" id="CHEBI:15378"/>
        <dbReference type="ChEBI" id="CHEBI:30616"/>
        <dbReference type="ChEBI" id="CHEBI:32551"/>
        <dbReference type="ChEBI" id="CHEBI:33019"/>
        <dbReference type="ChEBI" id="CHEBI:82748"/>
        <dbReference type="ChEBI" id="CHEBI:83665"/>
        <dbReference type="ChEBI" id="CHEBI:456215"/>
        <dbReference type="EC" id="6.3.4.19"/>
    </reaction>
</comment>
<dbReference type="PANTHER" id="PTHR43033:SF1">
    <property type="entry name" value="TRNA(ILE)-LYSIDINE SYNTHASE-RELATED"/>
    <property type="match status" value="1"/>
</dbReference>
<evidence type="ECO:0000313" key="8">
    <source>
        <dbReference type="EMBL" id="ACQ90985.1"/>
    </source>
</evidence>
<keyword evidence="8" id="KW-0934">Plastid</keyword>
<proteinExistence type="inferred from homology"/>
<keyword evidence="3 6" id="KW-0547">Nucleotide-binding</keyword>
<feature type="domain" description="tRNA(Ile)-lysidine/2-thiocytidine synthase N-terminal" evidence="7">
    <location>
        <begin position="25"/>
        <end position="153"/>
    </location>
</feature>
<comment type="similarity">
    <text evidence="6">Belongs to the tRNA(Ile)-lysidine synthase family.</text>
</comment>
<feature type="binding site" evidence="6">
    <location>
        <begin position="29"/>
        <end position="34"/>
    </location>
    <ligand>
        <name>ATP</name>
        <dbReference type="ChEBI" id="CHEBI:30616"/>
    </ligand>
</feature>
<organism evidence="8">
    <name type="scientific">Parachlorella kessleri</name>
    <name type="common">Green alga</name>
    <name type="synonym">Chlorella kessleri</name>
    <dbReference type="NCBI Taxonomy" id="3074"/>
    <lineage>
        <taxon>Eukaryota</taxon>
        <taxon>Viridiplantae</taxon>
        <taxon>Chlorophyta</taxon>
        <taxon>core chlorophytes</taxon>
        <taxon>Trebouxiophyceae</taxon>
        <taxon>Chlorellales</taxon>
        <taxon>Chlorellaceae</taxon>
        <taxon>Parachlorella</taxon>
    </lineage>
</organism>
<dbReference type="CDD" id="cd01992">
    <property type="entry name" value="TilS_N"/>
    <property type="match status" value="1"/>
</dbReference>
<dbReference type="Gene3D" id="3.40.50.620">
    <property type="entry name" value="HUPs"/>
    <property type="match status" value="2"/>
</dbReference>
<feature type="domain" description="tRNA(Ile)-lysidine/2-thiocytidine synthase N-terminal" evidence="7">
    <location>
        <begin position="353"/>
        <end position="406"/>
    </location>
</feature>
<gene>
    <name evidence="6 8" type="primary">tilS</name>
</gene>
<dbReference type="GO" id="GO:0006400">
    <property type="term" value="P:tRNA modification"/>
    <property type="evidence" value="ECO:0007669"/>
    <property type="project" value="UniProtKB-UniRule"/>
</dbReference>
<dbReference type="RefSeq" id="YP_003058278.1">
    <property type="nucleotide sequence ID" value="NC_012978.1"/>
</dbReference>
<dbReference type="EMBL" id="FJ968741">
    <property type="protein sequence ID" value="ACQ90985.1"/>
    <property type="molecule type" value="Genomic_DNA"/>
</dbReference>
<dbReference type="InterPro" id="IPR012094">
    <property type="entry name" value="tRNA_Ile_lys_synt"/>
</dbReference>